<keyword evidence="2" id="KW-1185">Reference proteome</keyword>
<dbReference type="Proteomes" id="UP000003844">
    <property type="component" value="Unassembled WGS sequence"/>
</dbReference>
<sequence length="31" mass="3470">MTAKAILFPKLNNVYETLYGANMISIILIDV</sequence>
<evidence type="ECO:0000313" key="1">
    <source>
        <dbReference type="EMBL" id="EHQ03897.1"/>
    </source>
</evidence>
<accession>H2BV07</accession>
<name>H2BV07_GILLR</name>
<organism evidence="1 2">
    <name type="scientific">Gillisia limnaea (strain DSM 15749 / LMG 21470 / R-8282)</name>
    <dbReference type="NCBI Taxonomy" id="865937"/>
    <lineage>
        <taxon>Bacteria</taxon>
        <taxon>Pseudomonadati</taxon>
        <taxon>Bacteroidota</taxon>
        <taxon>Flavobacteriia</taxon>
        <taxon>Flavobacteriales</taxon>
        <taxon>Flavobacteriaceae</taxon>
        <taxon>Gillisia</taxon>
    </lineage>
</organism>
<protein>
    <submittedName>
        <fullName evidence="1">Uncharacterized protein</fullName>
    </submittedName>
</protein>
<dbReference type="EMBL" id="JH594606">
    <property type="protein sequence ID" value="EHQ03897.1"/>
    <property type="molecule type" value="Genomic_DNA"/>
</dbReference>
<proteinExistence type="predicted"/>
<dbReference type="HOGENOM" id="CLU_3396715_0_0_10"/>
<evidence type="ECO:0000313" key="2">
    <source>
        <dbReference type="Proteomes" id="UP000003844"/>
    </source>
</evidence>
<dbReference type="AlphaFoldDB" id="H2BV07"/>
<reference evidence="2" key="1">
    <citation type="journal article" date="2012" name="Stand. Genomic Sci.">
        <title>Genome sequence of the Antarctic rhodopsins-containing flavobacterium Gillisia limnaea type strain (R-8282(T)).</title>
        <authorList>
            <person name="Riedel T."/>
            <person name="Held B."/>
            <person name="Nolan M."/>
            <person name="Lucas S."/>
            <person name="Lapidus A."/>
            <person name="Tice H."/>
            <person name="Del Rio T.G."/>
            <person name="Cheng J.F."/>
            <person name="Han C."/>
            <person name="Tapia R."/>
            <person name="Goodwin L.A."/>
            <person name="Pitluck S."/>
            <person name="Liolios K."/>
            <person name="Mavromatis K."/>
            <person name="Pagani I."/>
            <person name="Ivanova N."/>
            <person name="Mikhailova N."/>
            <person name="Pati A."/>
            <person name="Chen A."/>
            <person name="Palaniappan K."/>
            <person name="Land M."/>
            <person name="Rohde M."/>
            <person name="Tindall B.J."/>
            <person name="Detter J.C."/>
            <person name="Goker M."/>
            <person name="Bristow J."/>
            <person name="Eisen J.A."/>
            <person name="Markowitz V."/>
            <person name="Hugenholtz P."/>
            <person name="Kyrpides N.C."/>
            <person name="Klenk H.P."/>
            <person name="Woyke T."/>
        </authorList>
    </citation>
    <scope>NUCLEOTIDE SEQUENCE [LARGE SCALE GENOMIC DNA]</scope>
    <source>
        <strain evidence="2">DSM 15749 / LMG 21470 / R-8282</strain>
    </source>
</reference>
<gene>
    <name evidence="1" type="ORF">Gilli_3294</name>
</gene>